<gene>
    <name evidence="3" type="ORF">CCHL11_03705</name>
</gene>
<dbReference type="GO" id="GO:1990380">
    <property type="term" value="F:K48-linked deubiquitinase activity"/>
    <property type="evidence" value="ECO:0007669"/>
    <property type="project" value="InterPro"/>
</dbReference>
<evidence type="ECO:0000259" key="2">
    <source>
        <dbReference type="Pfam" id="PF04424"/>
    </source>
</evidence>
<protein>
    <recommendedName>
        <fullName evidence="2">MINDY deubiquitinase domain-containing protein</fullName>
    </recommendedName>
</protein>
<dbReference type="AlphaFoldDB" id="A0A1Q8RSN3"/>
<dbReference type="EMBL" id="MPGH01000101">
    <property type="protein sequence ID" value="OLN87322.1"/>
    <property type="molecule type" value="Genomic_DNA"/>
</dbReference>
<dbReference type="STRING" id="708187.A0A1Q8RSN3"/>
<feature type="compositionally biased region" description="Polar residues" evidence="1">
    <location>
        <begin position="761"/>
        <end position="777"/>
    </location>
</feature>
<reference evidence="3 4" key="1">
    <citation type="submission" date="2016-11" db="EMBL/GenBank/DDBJ databases">
        <title>Draft Genome Assembly of Colletotrichum chlorophyti a pathogen of herbaceous plants.</title>
        <authorList>
            <person name="Gan P."/>
            <person name="Narusaka M."/>
            <person name="Tsushima A."/>
            <person name="Narusaka Y."/>
            <person name="Takano Y."/>
            <person name="Shirasu K."/>
        </authorList>
    </citation>
    <scope>NUCLEOTIDE SEQUENCE [LARGE SCALE GENOMIC DNA]</scope>
    <source>
        <strain evidence="3 4">NTL11</strain>
    </source>
</reference>
<feature type="compositionally biased region" description="Basic and acidic residues" evidence="1">
    <location>
        <begin position="89"/>
        <end position="102"/>
    </location>
</feature>
<name>A0A1Q8RSN3_9PEZI</name>
<dbReference type="GO" id="GO:0005829">
    <property type="term" value="C:cytosol"/>
    <property type="evidence" value="ECO:0007669"/>
    <property type="project" value="TreeGrafter"/>
</dbReference>
<dbReference type="OrthoDB" id="10261212at2759"/>
<evidence type="ECO:0000313" key="3">
    <source>
        <dbReference type="EMBL" id="OLN87322.1"/>
    </source>
</evidence>
<dbReference type="InterPro" id="IPR007518">
    <property type="entry name" value="MINDY"/>
</dbReference>
<dbReference type="GO" id="GO:0004843">
    <property type="term" value="F:cysteine-type deubiquitinase activity"/>
    <property type="evidence" value="ECO:0007669"/>
    <property type="project" value="InterPro"/>
</dbReference>
<organism evidence="3 4">
    <name type="scientific">Colletotrichum chlorophyti</name>
    <dbReference type="NCBI Taxonomy" id="708187"/>
    <lineage>
        <taxon>Eukaryota</taxon>
        <taxon>Fungi</taxon>
        <taxon>Dikarya</taxon>
        <taxon>Ascomycota</taxon>
        <taxon>Pezizomycotina</taxon>
        <taxon>Sordariomycetes</taxon>
        <taxon>Hypocreomycetidae</taxon>
        <taxon>Glomerellales</taxon>
        <taxon>Glomerellaceae</taxon>
        <taxon>Colletotrichum</taxon>
    </lineage>
</organism>
<dbReference type="InterPro" id="IPR033979">
    <property type="entry name" value="MINDY_domain"/>
</dbReference>
<evidence type="ECO:0000256" key="1">
    <source>
        <dbReference type="SAM" id="MobiDB-lite"/>
    </source>
</evidence>
<sequence length="872" mass="95945">MVTRKPAPDDTFVDTNAAPRVQDMRKELWGASESPSDIDSVWKDASQQTGAAALGQHNLPQDIPAFLKPGNAATTGTESSNRVWQDTEENQHRTAVDPKNDQPDVPLVLRTGPPPSRSDTNPFKRKETRPGGQAFDPSSPLTNNTPTIPPVQPLSQTSTGEISNNPWQPALDQHALHLEQRKPVAVSTQNPLSSQNSGDSEQKAWSASQDPKLPTISTSPALLSLPSEPTSPAWDDLPENLAKKTTTPPKELANEITEDKNAWDDLGGQSKGKGKAAAPTLPPITVEDGPIDDWNLIDVEAPAPAGPPPAAKSEAPAQAVDDFEPSPDEKAPPTLPPRVPEDQQPRLSPRLVDEKSETYQIKNIAWHDHNAEKNPRMSPILVQNANGPCPLLALVNALTLTTPASVSDTALVQVLRSREQISLGYLLDAVMDELMSPRRTKEDASLPDVSQLYDFLKGLHTGMNVNPRFVPTPEMIKAFKRTSLTHLHPTARDDLIPGTFEDTTEMALYAAFAIPLIHGWLPQKSDPAYAAFERQAASFEDVQTLLFRDEELQDKLGSLTEEEEEVYSDIQSIKAFLETSATQLTPFGLDVITKAMKPGSVAILFRNDHFSTLYRHPATQELLVLVTDAGYATHDEVVWESLADVNGERTEYYSGDFRIVGGGQPQGSSRPQQTRGYSQGRPTVDSGNDSNGNWTTVQGRGRQKNLEPTSQSRIESRTDDNPLSPNHEQEDRDLALALQLQEEEEQRHRAEQSARRRESMLSEQYIEQQARLQQGPTTRRAVSRQASRSVGRSNSSTNTTYSQDGRRNSSANITPPTSGRQPGQPPQMIRPLVPPIIPARRQGRKRQPSMTRLPDIHTTMQVAQRPDDGEAE</sequence>
<dbReference type="GO" id="GO:0016807">
    <property type="term" value="F:cysteine-type carboxypeptidase activity"/>
    <property type="evidence" value="ECO:0007669"/>
    <property type="project" value="TreeGrafter"/>
</dbReference>
<feature type="compositionally biased region" description="Polar residues" evidence="1">
    <location>
        <begin position="674"/>
        <end position="698"/>
    </location>
</feature>
<feature type="compositionally biased region" description="Polar residues" evidence="1">
    <location>
        <begin position="794"/>
        <end position="821"/>
    </location>
</feature>
<feature type="compositionally biased region" description="Polar residues" evidence="1">
    <location>
        <begin position="72"/>
        <end position="84"/>
    </location>
</feature>
<proteinExistence type="predicted"/>
<feature type="region of interest" description="Disordered" evidence="1">
    <location>
        <begin position="27"/>
        <end position="354"/>
    </location>
</feature>
<dbReference type="GO" id="GO:0071944">
    <property type="term" value="C:cell periphery"/>
    <property type="evidence" value="ECO:0007669"/>
    <property type="project" value="TreeGrafter"/>
</dbReference>
<dbReference type="GO" id="GO:0071108">
    <property type="term" value="P:protein K48-linked deubiquitination"/>
    <property type="evidence" value="ECO:0007669"/>
    <property type="project" value="TreeGrafter"/>
</dbReference>
<feature type="domain" description="MINDY deubiquitinase" evidence="2">
    <location>
        <begin position="357"/>
        <end position="657"/>
    </location>
</feature>
<dbReference type="PANTHER" id="PTHR18063:SF6">
    <property type="entry name" value="UBIQUITIN CARBOXYL-TERMINAL HYDROLASE"/>
    <property type="match status" value="1"/>
</dbReference>
<feature type="compositionally biased region" description="Basic and acidic residues" evidence="1">
    <location>
        <begin position="745"/>
        <end position="760"/>
    </location>
</feature>
<evidence type="ECO:0000313" key="4">
    <source>
        <dbReference type="Proteomes" id="UP000186583"/>
    </source>
</evidence>
<dbReference type="PANTHER" id="PTHR18063">
    <property type="entry name" value="NF-E2 INDUCIBLE PROTEIN"/>
    <property type="match status" value="1"/>
</dbReference>
<feature type="compositionally biased region" description="Polar residues" evidence="1">
    <location>
        <begin position="186"/>
        <end position="221"/>
    </location>
</feature>
<keyword evidence="4" id="KW-1185">Reference proteome</keyword>
<comment type="caution">
    <text evidence="3">The sequence shown here is derived from an EMBL/GenBank/DDBJ whole genome shotgun (WGS) entry which is preliminary data.</text>
</comment>
<feature type="compositionally biased region" description="Polar residues" evidence="1">
    <location>
        <begin position="153"/>
        <end position="167"/>
    </location>
</feature>
<feature type="region of interest" description="Disordered" evidence="1">
    <location>
        <begin position="656"/>
        <end position="872"/>
    </location>
</feature>
<dbReference type="Pfam" id="PF04424">
    <property type="entry name" value="MINDY_DUB"/>
    <property type="match status" value="1"/>
</dbReference>
<dbReference type="Proteomes" id="UP000186583">
    <property type="component" value="Unassembled WGS sequence"/>
</dbReference>
<accession>A0A1Q8RSN3</accession>
<feature type="compositionally biased region" description="Low complexity" evidence="1">
    <location>
        <begin position="779"/>
        <end position="793"/>
    </location>
</feature>